<dbReference type="EMBL" id="BFAD01000005">
    <property type="protein sequence ID" value="GBE83452.1"/>
    <property type="molecule type" value="Genomic_DNA"/>
</dbReference>
<evidence type="ECO:0000313" key="2">
    <source>
        <dbReference type="EMBL" id="GBE83452.1"/>
    </source>
</evidence>
<feature type="compositionally biased region" description="Acidic residues" evidence="1">
    <location>
        <begin position="54"/>
        <end position="65"/>
    </location>
</feature>
<dbReference type="InParanoid" id="A0A401GMN9"/>
<sequence length="337" mass="36982">MSKRVPAALHTELTEYSALLRALHTSSNLDLATQLTHAVPACRPISPDEAREEGTEEDEDEDEDERLPSASASHEILLDGEGSPRKRKRTGGGETGAKTKAKKGRVRDTWTRWPLLAGDVHVPEWGLEDEVKLLALQVLKALSGSTSTPGVSGFPATAAEDLSSSPPPSPAMGTDVDVDDGEEEEEELLSQPSLRALTVSSATHLAQIFALLVAHVPATEKSMQNRIHPIGWETVLDVAGAYQFFDAAAIERVQRRMEVIYGPSRSHVVHRVQSTFLAQQRLDELSARYELSYLTLPGYEAESPPRHKYSRGPYKKRKTMAAKERVSSENLDKMAKG</sequence>
<feature type="region of interest" description="Disordered" evidence="1">
    <location>
        <begin position="40"/>
        <end position="105"/>
    </location>
</feature>
<name>A0A401GMN9_9APHY</name>
<reference evidence="2 3" key="1">
    <citation type="journal article" date="2018" name="Sci. Rep.">
        <title>Genome sequence of the cauliflower mushroom Sparassis crispa (Hanabiratake) and its association with beneficial usage.</title>
        <authorList>
            <person name="Kiyama R."/>
            <person name="Furutani Y."/>
            <person name="Kawaguchi K."/>
            <person name="Nakanishi T."/>
        </authorList>
    </citation>
    <scope>NUCLEOTIDE SEQUENCE [LARGE SCALE GENOMIC DNA]</scope>
</reference>
<proteinExistence type="predicted"/>
<evidence type="ECO:0000256" key="1">
    <source>
        <dbReference type="SAM" id="MobiDB-lite"/>
    </source>
</evidence>
<feature type="compositionally biased region" description="Basic and acidic residues" evidence="1">
    <location>
        <begin position="321"/>
        <end position="337"/>
    </location>
</feature>
<keyword evidence="3" id="KW-1185">Reference proteome</keyword>
<dbReference type="AlphaFoldDB" id="A0A401GMN9"/>
<organism evidence="2 3">
    <name type="scientific">Sparassis crispa</name>
    <dbReference type="NCBI Taxonomy" id="139825"/>
    <lineage>
        <taxon>Eukaryota</taxon>
        <taxon>Fungi</taxon>
        <taxon>Dikarya</taxon>
        <taxon>Basidiomycota</taxon>
        <taxon>Agaricomycotina</taxon>
        <taxon>Agaricomycetes</taxon>
        <taxon>Polyporales</taxon>
        <taxon>Sparassidaceae</taxon>
        <taxon>Sparassis</taxon>
    </lineage>
</organism>
<feature type="compositionally biased region" description="Basic residues" evidence="1">
    <location>
        <begin position="306"/>
        <end position="320"/>
    </location>
</feature>
<dbReference type="GeneID" id="38780369"/>
<comment type="caution">
    <text evidence="2">The sequence shown here is derived from an EMBL/GenBank/DDBJ whole genome shotgun (WGS) entry which is preliminary data.</text>
</comment>
<accession>A0A401GMN9</accession>
<evidence type="ECO:0000313" key="3">
    <source>
        <dbReference type="Proteomes" id="UP000287166"/>
    </source>
</evidence>
<dbReference type="Proteomes" id="UP000287166">
    <property type="component" value="Unassembled WGS sequence"/>
</dbReference>
<feature type="region of interest" description="Disordered" evidence="1">
    <location>
        <begin position="145"/>
        <end position="181"/>
    </location>
</feature>
<protein>
    <submittedName>
        <fullName evidence="2">Uncharacterized protein</fullName>
    </submittedName>
</protein>
<feature type="region of interest" description="Disordered" evidence="1">
    <location>
        <begin position="301"/>
        <end position="337"/>
    </location>
</feature>
<dbReference type="RefSeq" id="XP_027614365.1">
    <property type="nucleotide sequence ID" value="XM_027758564.1"/>
</dbReference>
<gene>
    <name evidence="2" type="ORF">SCP_0505010</name>
</gene>
<dbReference type="OrthoDB" id="3260379at2759"/>